<keyword evidence="6" id="KW-0963">Cytoplasm</keyword>
<sequence>MAAANPTNIIHGEATCPICLGFFTDPVVTGCGHNFCRVCITNYWEGYANSFSCPQCRRTFFWKNIKPNRLLASVVEAAKLMKSEAVTPPAGDLCEVHNEELKLYCHDDETAICVVCDRSREHRYHSVIPIEEAAQDYKETFQRYNEPLRSKTEDLAERLRQEEERVGDLRTKIEVEKSHIKGEIEKLRQQLNDKEETLLHRLEEAETCIHIYEKKVIAKFSQDLHDFNTFIDEVMAKCQQPAKEFLKDAKDVLSRIHQELPQEPDRAIKLKRFPKSYFGSSWMCIWMDHLWIPNSLFQMMFFLQR</sequence>
<evidence type="ECO:0000259" key="15">
    <source>
        <dbReference type="PROSITE" id="PS50089"/>
    </source>
</evidence>
<dbReference type="InterPro" id="IPR020457">
    <property type="entry name" value="Znf_B-box_chordata"/>
</dbReference>
<dbReference type="InterPro" id="IPR050143">
    <property type="entry name" value="TRIM/RBCC"/>
</dbReference>
<feature type="domain" description="B box-type" evidence="16">
    <location>
        <begin position="89"/>
        <end position="130"/>
    </location>
</feature>
<evidence type="ECO:0000256" key="9">
    <source>
        <dbReference type="ARBA" id="ARBA00022771"/>
    </source>
</evidence>
<comment type="similarity">
    <text evidence="4">Belongs to the TRIM/RBCC family.</text>
</comment>
<dbReference type="Proteomes" id="UP001066276">
    <property type="component" value="Chromosome 7"/>
</dbReference>
<comment type="catalytic activity">
    <reaction evidence="1">
        <text>S-ubiquitinyl-[E2 ubiquitin-conjugating enzyme]-L-cysteine + [acceptor protein]-L-lysine = [E2 ubiquitin-conjugating enzyme]-L-cysteine + N(6)-ubiquitinyl-[acceptor protein]-L-lysine.</text>
        <dbReference type="EC" id="2.3.2.27"/>
    </reaction>
</comment>
<dbReference type="Gene3D" id="3.30.40.10">
    <property type="entry name" value="Zinc/RING finger domain, C3HC4 (zinc finger)"/>
    <property type="match status" value="1"/>
</dbReference>
<dbReference type="Pfam" id="PF00643">
    <property type="entry name" value="zf-B_box"/>
    <property type="match status" value="1"/>
</dbReference>
<keyword evidence="8" id="KW-0479">Metal-binding</keyword>
<dbReference type="SUPFAM" id="SSF57850">
    <property type="entry name" value="RING/U-box"/>
    <property type="match status" value="1"/>
</dbReference>
<dbReference type="PROSITE" id="PS00518">
    <property type="entry name" value="ZF_RING_1"/>
    <property type="match status" value="1"/>
</dbReference>
<name>A0AAV7PVT5_PLEWA</name>
<evidence type="ECO:0000256" key="14">
    <source>
        <dbReference type="SAM" id="Coils"/>
    </source>
</evidence>
<dbReference type="SUPFAM" id="SSF57845">
    <property type="entry name" value="B-box zinc-binding domain"/>
    <property type="match status" value="1"/>
</dbReference>
<evidence type="ECO:0000256" key="4">
    <source>
        <dbReference type="ARBA" id="ARBA00008518"/>
    </source>
</evidence>
<evidence type="ECO:0000259" key="16">
    <source>
        <dbReference type="PROSITE" id="PS50119"/>
    </source>
</evidence>
<dbReference type="Gene3D" id="3.30.160.60">
    <property type="entry name" value="Classic Zinc Finger"/>
    <property type="match status" value="1"/>
</dbReference>
<keyword evidence="18" id="KW-1185">Reference proteome</keyword>
<organism evidence="17 18">
    <name type="scientific">Pleurodeles waltl</name>
    <name type="common">Iberian ribbed newt</name>
    <dbReference type="NCBI Taxonomy" id="8319"/>
    <lineage>
        <taxon>Eukaryota</taxon>
        <taxon>Metazoa</taxon>
        <taxon>Chordata</taxon>
        <taxon>Craniata</taxon>
        <taxon>Vertebrata</taxon>
        <taxon>Euteleostomi</taxon>
        <taxon>Amphibia</taxon>
        <taxon>Batrachia</taxon>
        <taxon>Caudata</taxon>
        <taxon>Salamandroidea</taxon>
        <taxon>Salamandridae</taxon>
        <taxon>Pleurodelinae</taxon>
        <taxon>Pleurodeles</taxon>
    </lineage>
</organism>
<keyword evidence="9 13" id="KW-0863">Zinc-finger</keyword>
<evidence type="ECO:0000256" key="2">
    <source>
        <dbReference type="ARBA" id="ARBA00004496"/>
    </source>
</evidence>
<reference evidence="17" key="1">
    <citation type="journal article" date="2022" name="bioRxiv">
        <title>Sequencing and chromosome-scale assembly of the giantPleurodeles waltlgenome.</title>
        <authorList>
            <person name="Brown T."/>
            <person name="Elewa A."/>
            <person name="Iarovenko S."/>
            <person name="Subramanian E."/>
            <person name="Araus A.J."/>
            <person name="Petzold A."/>
            <person name="Susuki M."/>
            <person name="Suzuki K.-i.T."/>
            <person name="Hayashi T."/>
            <person name="Toyoda A."/>
            <person name="Oliveira C."/>
            <person name="Osipova E."/>
            <person name="Leigh N.D."/>
            <person name="Simon A."/>
            <person name="Yun M.H."/>
        </authorList>
    </citation>
    <scope>NUCLEOTIDE SEQUENCE</scope>
    <source>
        <strain evidence="17">20211129_DDA</strain>
        <tissue evidence="17">Liver</tissue>
    </source>
</reference>
<dbReference type="InterPro" id="IPR001841">
    <property type="entry name" value="Znf_RING"/>
</dbReference>
<dbReference type="SMART" id="SM00336">
    <property type="entry name" value="BBOX"/>
    <property type="match status" value="1"/>
</dbReference>
<dbReference type="PRINTS" id="PR01406">
    <property type="entry name" value="BBOXZNFINGER"/>
</dbReference>
<dbReference type="EMBL" id="JANPWB010000011">
    <property type="protein sequence ID" value="KAJ1132135.1"/>
    <property type="molecule type" value="Genomic_DNA"/>
</dbReference>
<dbReference type="CDD" id="cd16594">
    <property type="entry name" value="RING-HC_TRIM7-like_C-IV"/>
    <property type="match status" value="1"/>
</dbReference>
<evidence type="ECO:0000256" key="5">
    <source>
        <dbReference type="ARBA" id="ARBA00012483"/>
    </source>
</evidence>
<dbReference type="SMART" id="SM00184">
    <property type="entry name" value="RING"/>
    <property type="match status" value="1"/>
</dbReference>
<dbReference type="GO" id="GO:0061630">
    <property type="term" value="F:ubiquitin protein ligase activity"/>
    <property type="evidence" value="ECO:0007669"/>
    <property type="project" value="UniProtKB-EC"/>
</dbReference>
<dbReference type="PROSITE" id="PS50119">
    <property type="entry name" value="ZF_BBOX"/>
    <property type="match status" value="1"/>
</dbReference>
<proteinExistence type="inferred from homology"/>
<keyword evidence="11" id="KW-0862">Zinc</keyword>
<dbReference type="InterPro" id="IPR013083">
    <property type="entry name" value="Znf_RING/FYVE/PHD"/>
</dbReference>
<protein>
    <recommendedName>
        <fullName evidence="5">RING-type E3 ubiquitin transferase</fullName>
        <ecNumber evidence="5">2.3.2.27</ecNumber>
    </recommendedName>
</protein>
<comment type="subcellular location">
    <subcellularLocation>
        <location evidence="2">Cytoplasm</location>
    </subcellularLocation>
</comment>
<dbReference type="AlphaFoldDB" id="A0AAV7PVT5"/>
<feature type="domain" description="RING-type" evidence="15">
    <location>
        <begin position="16"/>
        <end position="57"/>
    </location>
</feature>
<keyword evidence="7" id="KW-0808">Transferase</keyword>
<comment type="pathway">
    <text evidence="3">Protein modification; protein ubiquitination.</text>
</comment>
<evidence type="ECO:0000256" key="7">
    <source>
        <dbReference type="ARBA" id="ARBA00022679"/>
    </source>
</evidence>
<dbReference type="PANTHER" id="PTHR24103">
    <property type="entry name" value="E3 UBIQUITIN-PROTEIN LIGASE TRIM"/>
    <property type="match status" value="1"/>
</dbReference>
<dbReference type="CDD" id="cd19762">
    <property type="entry name" value="Bbox2_TRIM7-like"/>
    <property type="match status" value="1"/>
</dbReference>
<evidence type="ECO:0000256" key="13">
    <source>
        <dbReference type="PROSITE-ProRule" id="PRU00024"/>
    </source>
</evidence>
<evidence type="ECO:0000313" key="18">
    <source>
        <dbReference type="Proteomes" id="UP001066276"/>
    </source>
</evidence>
<dbReference type="GO" id="GO:0005737">
    <property type="term" value="C:cytoplasm"/>
    <property type="evidence" value="ECO:0007669"/>
    <property type="project" value="UniProtKB-SubCell"/>
</dbReference>
<evidence type="ECO:0000256" key="1">
    <source>
        <dbReference type="ARBA" id="ARBA00000900"/>
    </source>
</evidence>
<dbReference type="InterPro" id="IPR000315">
    <property type="entry name" value="Znf_B-box"/>
</dbReference>
<evidence type="ECO:0000256" key="10">
    <source>
        <dbReference type="ARBA" id="ARBA00022786"/>
    </source>
</evidence>
<dbReference type="Pfam" id="PF15227">
    <property type="entry name" value="zf-C3HC4_4"/>
    <property type="match status" value="1"/>
</dbReference>
<feature type="coiled-coil region" evidence="14">
    <location>
        <begin position="152"/>
        <end position="204"/>
    </location>
</feature>
<accession>A0AAV7PVT5</accession>
<dbReference type="InterPro" id="IPR017907">
    <property type="entry name" value="Znf_RING_CS"/>
</dbReference>
<evidence type="ECO:0000256" key="8">
    <source>
        <dbReference type="ARBA" id="ARBA00022723"/>
    </source>
</evidence>
<dbReference type="GO" id="GO:0008270">
    <property type="term" value="F:zinc ion binding"/>
    <property type="evidence" value="ECO:0007669"/>
    <property type="project" value="UniProtKB-KW"/>
</dbReference>
<evidence type="ECO:0000256" key="6">
    <source>
        <dbReference type="ARBA" id="ARBA00022490"/>
    </source>
</evidence>
<evidence type="ECO:0000313" key="17">
    <source>
        <dbReference type="EMBL" id="KAJ1132135.1"/>
    </source>
</evidence>
<dbReference type="PROSITE" id="PS50089">
    <property type="entry name" value="ZF_RING_2"/>
    <property type="match status" value="1"/>
</dbReference>
<comment type="caution">
    <text evidence="17">The sequence shown here is derived from an EMBL/GenBank/DDBJ whole genome shotgun (WGS) entry which is preliminary data.</text>
</comment>
<evidence type="ECO:0000256" key="11">
    <source>
        <dbReference type="ARBA" id="ARBA00022833"/>
    </source>
</evidence>
<evidence type="ECO:0000256" key="12">
    <source>
        <dbReference type="ARBA" id="ARBA00023054"/>
    </source>
</evidence>
<keyword evidence="12 14" id="KW-0175">Coiled coil</keyword>
<keyword evidence="10" id="KW-0833">Ubl conjugation pathway</keyword>
<dbReference type="EC" id="2.3.2.27" evidence="5"/>
<evidence type="ECO:0000256" key="3">
    <source>
        <dbReference type="ARBA" id="ARBA00004906"/>
    </source>
</evidence>
<gene>
    <name evidence="17" type="ORF">NDU88_010464</name>
</gene>